<feature type="domain" description="TonB C-terminal" evidence="1">
    <location>
        <begin position="1"/>
        <end position="86"/>
    </location>
</feature>
<organism evidence="2 3">
    <name type="scientific">Mucilaginibacter rigui</name>
    <dbReference type="NCBI Taxonomy" id="534635"/>
    <lineage>
        <taxon>Bacteria</taxon>
        <taxon>Pseudomonadati</taxon>
        <taxon>Bacteroidota</taxon>
        <taxon>Sphingobacteriia</taxon>
        <taxon>Sphingobacteriales</taxon>
        <taxon>Sphingobacteriaceae</taxon>
        <taxon>Mucilaginibacter</taxon>
    </lineage>
</organism>
<dbReference type="RefSeq" id="WP_191175180.1">
    <property type="nucleotide sequence ID" value="NZ_JACWMW010000002.1"/>
</dbReference>
<dbReference type="SUPFAM" id="SSF74653">
    <property type="entry name" value="TolA/TonB C-terminal domain"/>
    <property type="match status" value="1"/>
</dbReference>
<sequence length="116" mass="13186">MRKNLKLPKVTDAKKIVDSAIISFTINENGSLIEIGTVNPVPSEILSALKQALGKCSNWTPSMFYGIPLKSKVQMSLKINSEYIDKSYQKSIKYNIKTLYRDNPLVIPDYMRSMIR</sequence>
<evidence type="ECO:0000313" key="2">
    <source>
        <dbReference type="EMBL" id="MBD1385297.1"/>
    </source>
</evidence>
<dbReference type="Proteomes" id="UP000618754">
    <property type="component" value="Unassembled WGS sequence"/>
</dbReference>
<dbReference type="EMBL" id="JACWMW010000002">
    <property type="protein sequence ID" value="MBD1385297.1"/>
    <property type="molecule type" value="Genomic_DNA"/>
</dbReference>
<dbReference type="PROSITE" id="PS52015">
    <property type="entry name" value="TONB_CTD"/>
    <property type="match status" value="1"/>
</dbReference>
<gene>
    <name evidence="2" type="ORF">IDJ75_08405</name>
</gene>
<dbReference type="InterPro" id="IPR037682">
    <property type="entry name" value="TonB_C"/>
</dbReference>
<evidence type="ECO:0000313" key="3">
    <source>
        <dbReference type="Proteomes" id="UP000618754"/>
    </source>
</evidence>
<proteinExistence type="predicted"/>
<keyword evidence="3" id="KW-1185">Reference proteome</keyword>
<accession>A0ABR7X3Y1</accession>
<reference evidence="2 3" key="1">
    <citation type="submission" date="2020-09" db="EMBL/GenBank/DDBJ databases">
        <title>Novel species of Mucilaginibacter isolated from a glacier on the Tibetan Plateau.</title>
        <authorList>
            <person name="Liu Q."/>
            <person name="Xin Y.-H."/>
        </authorList>
    </citation>
    <scope>NUCLEOTIDE SEQUENCE [LARGE SCALE GENOMIC DNA]</scope>
    <source>
        <strain evidence="2 3">CGMCC 1.13878</strain>
    </source>
</reference>
<comment type="caution">
    <text evidence="2">The sequence shown here is derived from an EMBL/GenBank/DDBJ whole genome shotgun (WGS) entry which is preliminary data.</text>
</comment>
<evidence type="ECO:0000259" key="1">
    <source>
        <dbReference type="PROSITE" id="PS52015"/>
    </source>
</evidence>
<protein>
    <recommendedName>
        <fullName evidence="1">TonB C-terminal domain-containing protein</fullName>
    </recommendedName>
</protein>
<name>A0ABR7X3Y1_9SPHI</name>